<dbReference type="Proteomes" id="UP000809829">
    <property type="component" value="Unassembled WGS sequence"/>
</dbReference>
<dbReference type="SMART" id="SM00983">
    <property type="entry name" value="TPK_B1_binding"/>
    <property type="match status" value="1"/>
</dbReference>
<organism evidence="7 8">
    <name type="scientific">Priestia iocasae</name>
    <dbReference type="NCBI Taxonomy" id="2291674"/>
    <lineage>
        <taxon>Bacteria</taxon>
        <taxon>Bacillati</taxon>
        <taxon>Bacillota</taxon>
        <taxon>Bacilli</taxon>
        <taxon>Bacillales</taxon>
        <taxon>Bacillaceae</taxon>
        <taxon>Priestia</taxon>
    </lineage>
</organism>
<dbReference type="NCBIfam" id="TIGR01378">
    <property type="entry name" value="thi_PPkinase"/>
    <property type="match status" value="1"/>
</dbReference>
<dbReference type="CDD" id="cd07995">
    <property type="entry name" value="TPK"/>
    <property type="match status" value="1"/>
</dbReference>
<evidence type="ECO:0000259" key="6">
    <source>
        <dbReference type="SMART" id="SM00983"/>
    </source>
</evidence>
<keyword evidence="1 7" id="KW-0808">Transferase</keyword>
<dbReference type="GO" id="GO:0004788">
    <property type="term" value="F:thiamine diphosphokinase activity"/>
    <property type="evidence" value="ECO:0007669"/>
    <property type="project" value="UniProtKB-EC"/>
</dbReference>
<name>A0ABS2QST6_9BACI</name>
<dbReference type="Gene3D" id="3.40.50.10240">
    <property type="entry name" value="Thiamin pyrophosphokinase, catalytic domain"/>
    <property type="match status" value="1"/>
</dbReference>
<keyword evidence="4" id="KW-0067">ATP-binding</keyword>
<dbReference type="InterPro" id="IPR007371">
    <property type="entry name" value="TPK_catalytic"/>
</dbReference>
<evidence type="ECO:0000256" key="3">
    <source>
        <dbReference type="ARBA" id="ARBA00022777"/>
    </source>
</evidence>
<dbReference type="EMBL" id="JAFBFC010000001">
    <property type="protein sequence ID" value="MBM7701821.1"/>
    <property type="molecule type" value="Genomic_DNA"/>
</dbReference>
<dbReference type="InterPro" id="IPR036371">
    <property type="entry name" value="TPK_B1-bd_sf"/>
</dbReference>
<accession>A0ABS2QST6</accession>
<sequence>MIIHILAGGPEENVPSLHRWKDAVWIGVDRGVFSLLNKGIVPQKAVGDFDSITSEELQYVREKMQDIELYPSEKDETDLEIALNWAVDQRPTIIRVFGATGGRLDHMFGGIQLLYKGLEKGIRIQMIDQKNIIELCKSGEFESIKDESYPYVSFVPFSPIIENLTLKGFKYPLTNYNLEWGSTLCISNELLEQRGTFSFTKGILMMIRSSD</sequence>
<evidence type="ECO:0000256" key="4">
    <source>
        <dbReference type="ARBA" id="ARBA00022840"/>
    </source>
</evidence>
<dbReference type="Pfam" id="PF04265">
    <property type="entry name" value="TPK_B1_binding"/>
    <property type="match status" value="1"/>
</dbReference>
<dbReference type="SUPFAM" id="SSF63862">
    <property type="entry name" value="Thiamin pyrophosphokinase, substrate-binding domain"/>
    <property type="match status" value="1"/>
</dbReference>
<evidence type="ECO:0000256" key="2">
    <source>
        <dbReference type="ARBA" id="ARBA00022741"/>
    </source>
</evidence>
<proteinExistence type="predicted"/>
<keyword evidence="2" id="KW-0547">Nucleotide-binding</keyword>
<reference evidence="7 8" key="1">
    <citation type="submission" date="2021-01" db="EMBL/GenBank/DDBJ databases">
        <title>Genomic Encyclopedia of Type Strains, Phase IV (KMG-IV): sequencing the most valuable type-strain genomes for metagenomic binning, comparative biology and taxonomic classification.</title>
        <authorList>
            <person name="Goeker M."/>
        </authorList>
    </citation>
    <scope>NUCLEOTIDE SEQUENCE [LARGE SCALE GENOMIC DNA]</scope>
    <source>
        <strain evidence="7 8">DSM 104297</strain>
    </source>
</reference>
<dbReference type="Pfam" id="PF04263">
    <property type="entry name" value="TPK_catalytic"/>
    <property type="match status" value="1"/>
</dbReference>
<gene>
    <name evidence="7" type="ORF">JOC83_000647</name>
</gene>
<dbReference type="InterPro" id="IPR007373">
    <property type="entry name" value="Thiamin_PyroPKinase_B1-bd"/>
</dbReference>
<dbReference type="PANTHER" id="PTHR41299">
    <property type="entry name" value="THIAMINE PYROPHOSPHOKINASE"/>
    <property type="match status" value="1"/>
</dbReference>
<dbReference type="InterPro" id="IPR053149">
    <property type="entry name" value="TPK"/>
</dbReference>
<evidence type="ECO:0000313" key="8">
    <source>
        <dbReference type="Proteomes" id="UP000809829"/>
    </source>
</evidence>
<keyword evidence="3" id="KW-0418">Kinase</keyword>
<protein>
    <recommendedName>
        <fullName evidence="5">Thiamine diphosphokinase</fullName>
        <ecNumber evidence="5">2.7.6.2</ecNumber>
    </recommendedName>
</protein>
<comment type="caution">
    <text evidence="7">The sequence shown here is derived from an EMBL/GenBank/DDBJ whole genome shotgun (WGS) entry which is preliminary data.</text>
</comment>
<dbReference type="InterPro" id="IPR006282">
    <property type="entry name" value="Thi_PPkinase"/>
</dbReference>
<dbReference type="PANTHER" id="PTHR41299:SF1">
    <property type="entry name" value="THIAMINE PYROPHOSPHOKINASE"/>
    <property type="match status" value="1"/>
</dbReference>
<feature type="domain" description="Thiamin pyrophosphokinase thiamin-binding" evidence="6">
    <location>
        <begin position="139"/>
        <end position="205"/>
    </location>
</feature>
<evidence type="ECO:0000313" key="7">
    <source>
        <dbReference type="EMBL" id="MBM7701821.1"/>
    </source>
</evidence>
<dbReference type="EC" id="2.7.6.2" evidence="5"/>
<evidence type="ECO:0000256" key="1">
    <source>
        <dbReference type="ARBA" id="ARBA00022679"/>
    </source>
</evidence>
<evidence type="ECO:0000256" key="5">
    <source>
        <dbReference type="NCBIfam" id="TIGR01378"/>
    </source>
</evidence>
<dbReference type="InterPro" id="IPR036759">
    <property type="entry name" value="TPK_catalytic_sf"/>
</dbReference>
<keyword evidence="8" id="KW-1185">Reference proteome</keyword>
<dbReference type="SUPFAM" id="SSF63999">
    <property type="entry name" value="Thiamin pyrophosphokinase, catalytic domain"/>
    <property type="match status" value="1"/>
</dbReference>
<dbReference type="RefSeq" id="WP_205183673.1">
    <property type="nucleotide sequence ID" value="NZ_JAFBFC010000001.1"/>
</dbReference>